<dbReference type="EMBL" id="JAULSU010000005">
    <property type="protein sequence ID" value="KAK0616465.1"/>
    <property type="molecule type" value="Genomic_DNA"/>
</dbReference>
<dbReference type="Proteomes" id="UP001175000">
    <property type="component" value="Unassembled WGS sequence"/>
</dbReference>
<dbReference type="AlphaFoldDB" id="A0AA39WJC1"/>
<gene>
    <name evidence="1" type="ORF">B0T14DRAFT_588447</name>
</gene>
<evidence type="ECO:0000313" key="2">
    <source>
        <dbReference type="Proteomes" id="UP001175000"/>
    </source>
</evidence>
<evidence type="ECO:0000313" key="1">
    <source>
        <dbReference type="EMBL" id="KAK0616465.1"/>
    </source>
</evidence>
<protein>
    <submittedName>
        <fullName evidence="1">Uncharacterized protein</fullName>
    </submittedName>
</protein>
<name>A0AA39WJC1_9PEZI</name>
<keyword evidence="2" id="KW-1185">Reference proteome</keyword>
<proteinExistence type="predicted"/>
<reference evidence="1" key="1">
    <citation type="submission" date="2023-06" db="EMBL/GenBank/DDBJ databases">
        <title>Genome-scale phylogeny and comparative genomics of the fungal order Sordariales.</title>
        <authorList>
            <consortium name="Lawrence Berkeley National Laboratory"/>
            <person name="Hensen N."/>
            <person name="Bonometti L."/>
            <person name="Westerberg I."/>
            <person name="Brannstrom I.O."/>
            <person name="Guillou S."/>
            <person name="Cros-Aarteil S."/>
            <person name="Calhoun S."/>
            <person name="Haridas S."/>
            <person name="Kuo A."/>
            <person name="Mondo S."/>
            <person name="Pangilinan J."/>
            <person name="Riley R."/>
            <person name="Labutti K."/>
            <person name="Andreopoulos B."/>
            <person name="Lipzen A."/>
            <person name="Chen C."/>
            <person name="Yanf M."/>
            <person name="Daum C."/>
            <person name="Ng V."/>
            <person name="Clum A."/>
            <person name="Steindorff A."/>
            <person name="Ohm R."/>
            <person name="Martin F."/>
            <person name="Silar P."/>
            <person name="Natvig D."/>
            <person name="Lalanne C."/>
            <person name="Gautier V."/>
            <person name="Ament-Velasquez S.L."/>
            <person name="Kruys A."/>
            <person name="Hutchinson M.I."/>
            <person name="Powell A.J."/>
            <person name="Barry K."/>
            <person name="Miller A.N."/>
            <person name="Grigoriev I.V."/>
            <person name="Debuchy R."/>
            <person name="Gladieux P."/>
            <person name="Thoren M.H."/>
            <person name="Johannesson H."/>
        </authorList>
    </citation>
    <scope>NUCLEOTIDE SEQUENCE</scope>
    <source>
        <strain evidence="1">CBS 606.72</strain>
    </source>
</reference>
<comment type="caution">
    <text evidence="1">The sequence shown here is derived from an EMBL/GenBank/DDBJ whole genome shotgun (WGS) entry which is preliminary data.</text>
</comment>
<sequence length="72" mass="8228">IHSFLICNPAIISYYNTLGSWKVTFLIPIGKMVLNRCDNKWWDGLALRIHPLDDRSPLLITRLGLFSLTTAI</sequence>
<feature type="non-terminal residue" evidence="1">
    <location>
        <position position="1"/>
    </location>
</feature>
<organism evidence="1 2">
    <name type="scientific">Immersiella caudata</name>
    <dbReference type="NCBI Taxonomy" id="314043"/>
    <lineage>
        <taxon>Eukaryota</taxon>
        <taxon>Fungi</taxon>
        <taxon>Dikarya</taxon>
        <taxon>Ascomycota</taxon>
        <taxon>Pezizomycotina</taxon>
        <taxon>Sordariomycetes</taxon>
        <taxon>Sordariomycetidae</taxon>
        <taxon>Sordariales</taxon>
        <taxon>Lasiosphaeriaceae</taxon>
        <taxon>Immersiella</taxon>
    </lineage>
</organism>
<accession>A0AA39WJC1</accession>